<keyword evidence="1" id="KW-0732">Signal</keyword>
<reference evidence="2 3" key="1">
    <citation type="submission" date="2016-11" db="EMBL/GenBank/DDBJ databases">
        <authorList>
            <person name="Jaros S."/>
            <person name="Januszkiewicz K."/>
            <person name="Wedrychowicz H."/>
        </authorList>
    </citation>
    <scope>NUCLEOTIDE SEQUENCE [LARGE SCALE GENOMIC DNA]</scope>
    <source>
        <strain evidence="2 3">ATCC 23634</strain>
    </source>
</reference>
<sequence>MRPIGVLAALLALCAPATAGQGLMCEGQDLTVHIPLAGIAGIVPLGAEIEAEGRRWSMDGPPGAALLVAGQSYGTGDAIRIDLRDDDGAEVRVRLRLFSVDGGDAVGGVVEIVGTGAWAVACSFG</sequence>
<evidence type="ECO:0000256" key="1">
    <source>
        <dbReference type="SAM" id="SignalP"/>
    </source>
</evidence>
<dbReference type="Proteomes" id="UP000183447">
    <property type="component" value="Unassembled WGS sequence"/>
</dbReference>
<feature type="chain" id="PRO_5012995749" evidence="1">
    <location>
        <begin position="20"/>
        <end position="125"/>
    </location>
</feature>
<dbReference type="STRING" id="665118.SAMN02983003_1166"/>
<evidence type="ECO:0000313" key="2">
    <source>
        <dbReference type="EMBL" id="SFZ82595.1"/>
    </source>
</evidence>
<feature type="signal peptide" evidence="1">
    <location>
        <begin position="1"/>
        <end position="19"/>
    </location>
</feature>
<name>A0A1K2HV89_9HYPH</name>
<dbReference type="RefSeq" id="WP_072339811.1">
    <property type="nucleotide sequence ID" value="NZ_FPKU01000001.1"/>
</dbReference>
<accession>A0A1K2HV89</accession>
<keyword evidence="3" id="KW-1185">Reference proteome</keyword>
<dbReference type="AlphaFoldDB" id="A0A1K2HV89"/>
<gene>
    <name evidence="2" type="ORF">SAMN02983003_1166</name>
</gene>
<organism evidence="2 3">
    <name type="scientific">Devosia enhydra</name>
    <dbReference type="NCBI Taxonomy" id="665118"/>
    <lineage>
        <taxon>Bacteria</taxon>
        <taxon>Pseudomonadati</taxon>
        <taxon>Pseudomonadota</taxon>
        <taxon>Alphaproteobacteria</taxon>
        <taxon>Hyphomicrobiales</taxon>
        <taxon>Devosiaceae</taxon>
        <taxon>Devosia</taxon>
    </lineage>
</organism>
<proteinExistence type="predicted"/>
<dbReference type="EMBL" id="FPKU01000001">
    <property type="protein sequence ID" value="SFZ82595.1"/>
    <property type="molecule type" value="Genomic_DNA"/>
</dbReference>
<protein>
    <submittedName>
        <fullName evidence="2">Uncharacterized protein</fullName>
    </submittedName>
</protein>
<evidence type="ECO:0000313" key="3">
    <source>
        <dbReference type="Proteomes" id="UP000183447"/>
    </source>
</evidence>